<dbReference type="PANTHER" id="PTHR33048:SF96">
    <property type="entry name" value="INTEGRAL MEMBRANE PROTEIN"/>
    <property type="match status" value="1"/>
</dbReference>
<evidence type="ECO:0000313" key="10">
    <source>
        <dbReference type="Proteomes" id="UP001327957"/>
    </source>
</evidence>
<evidence type="ECO:0000313" key="9">
    <source>
        <dbReference type="EMBL" id="KAK6209862.1"/>
    </source>
</evidence>
<dbReference type="AlphaFoldDB" id="A0AAV9SY56"/>
<protein>
    <recommendedName>
        <fullName evidence="8">Rhodopsin domain-containing protein</fullName>
    </recommendedName>
</protein>
<comment type="similarity">
    <text evidence="5">Belongs to the SAT4 family.</text>
</comment>
<feature type="region of interest" description="Disordered" evidence="6">
    <location>
        <begin position="356"/>
        <end position="386"/>
    </location>
</feature>
<keyword evidence="2 7" id="KW-0812">Transmembrane</keyword>
<evidence type="ECO:0000256" key="1">
    <source>
        <dbReference type="ARBA" id="ARBA00004141"/>
    </source>
</evidence>
<feature type="transmembrane region" description="Helical" evidence="7">
    <location>
        <begin position="164"/>
        <end position="190"/>
    </location>
</feature>
<keyword evidence="4 7" id="KW-0472">Membrane</keyword>
<evidence type="ECO:0000259" key="8">
    <source>
        <dbReference type="Pfam" id="PF20684"/>
    </source>
</evidence>
<evidence type="ECO:0000256" key="5">
    <source>
        <dbReference type="ARBA" id="ARBA00038359"/>
    </source>
</evidence>
<feature type="transmembrane region" description="Helical" evidence="7">
    <location>
        <begin position="120"/>
        <end position="140"/>
    </location>
</feature>
<evidence type="ECO:0000256" key="2">
    <source>
        <dbReference type="ARBA" id="ARBA00022692"/>
    </source>
</evidence>
<feature type="transmembrane region" description="Helical" evidence="7">
    <location>
        <begin position="6"/>
        <end position="29"/>
    </location>
</feature>
<feature type="transmembrane region" description="Helical" evidence="7">
    <location>
        <begin position="202"/>
        <end position="229"/>
    </location>
</feature>
<comment type="caution">
    <text evidence="9">The sequence shown here is derived from an EMBL/GenBank/DDBJ whole genome shotgun (WGS) entry which is preliminary data.</text>
</comment>
<accession>A0AAV9SY56</accession>
<keyword evidence="3 7" id="KW-1133">Transmembrane helix</keyword>
<dbReference type="GO" id="GO:0016020">
    <property type="term" value="C:membrane"/>
    <property type="evidence" value="ECO:0007669"/>
    <property type="project" value="UniProtKB-SubCell"/>
</dbReference>
<feature type="transmembrane region" description="Helical" evidence="7">
    <location>
        <begin position="241"/>
        <end position="261"/>
    </location>
</feature>
<feature type="compositionally biased region" description="Basic and acidic residues" evidence="6">
    <location>
        <begin position="282"/>
        <end position="301"/>
    </location>
</feature>
<keyword evidence="10" id="KW-1185">Reference proteome</keyword>
<organism evidence="9 10">
    <name type="scientific">Colletotrichum tabaci</name>
    <dbReference type="NCBI Taxonomy" id="1209068"/>
    <lineage>
        <taxon>Eukaryota</taxon>
        <taxon>Fungi</taxon>
        <taxon>Dikarya</taxon>
        <taxon>Ascomycota</taxon>
        <taxon>Pezizomycotina</taxon>
        <taxon>Sordariomycetes</taxon>
        <taxon>Hypocreomycetidae</taxon>
        <taxon>Glomerellales</taxon>
        <taxon>Glomerellaceae</taxon>
        <taxon>Colletotrichum</taxon>
        <taxon>Colletotrichum destructivum species complex</taxon>
    </lineage>
</organism>
<dbReference type="InterPro" id="IPR049326">
    <property type="entry name" value="Rhodopsin_dom_fungi"/>
</dbReference>
<proteinExistence type="inferred from homology"/>
<feature type="domain" description="Rhodopsin" evidence="8">
    <location>
        <begin position="25"/>
        <end position="266"/>
    </location>
</feature>
<sequence length="386" mass="42928">MADKSTQIVVTASLFLLLTWIAVGLRVYCRAYLVRSLGIDDKLMAFLLVFFTAYLGGQIYGSTRGIGHRDADISPEVRLESLRLWWILELMNVVSTCLLKISVGFFLLRVAVDRPHIWILRVLMAGTVFFGATYLAMVTAQCRPLSTYWTQGPRTPGHCWPRQVIYVMTIAATVVNTGADFVFGTLPWFIVRSLNIPLETKIVVVCILGLAAIGSTATIVRAFYIPSLLESENFLYETSGFAIWSTVEPGVGMIAASIATLRPLYRLIVSRLHGSLGSRNPRAAEREMRARQQARRNETRRMVRRAHNLDTESGPVGTDIMSPRGIFEIEPRLGESSKYTNSTNRVELSRIATIPESVGVVDPNSRESSARPEGDSGRAREPTDVK</sequence>
<evidence type="ECO:0000256" key="3">
    <source>
        <dbReference type="ARBA" id="ARBA00022989"/>
    </source>
</evidence>
<dbReference type="Pfam" id="PF20684">
    <property type="entry name" value="Fung_rhodopsin"/>
    <property type="match status" value="1"/>
</dbReference>
<dbReference type="PANTHER" id="PTHR33048">
    <property type="entry name" value="PTH11-LIKE INTEGRAL MEMBRANE PROTEIN (AFU_ORTHOLOGUE AFUA_5G11245)"/>
    <property type="match status" value="1"/>
</dbReference>
<feature type="transmembrane region" description="Helical" evidence="7">
    <location>
        <begin position="84"/>
        <end position="108"/>
    </location>
</feature>
<evidence type="ECO:0000256" key="4">
    <source>
        <dbReference type="ARBA" id="ARBA00023136"/>
    </source>
</evidence>
<dbReference type="Proteomes" id="UP001327957">
    <property type="component" value="Unassembled WGS sequence"/>
</dbReference>
<feature type="region of interest" description="Disordered" evidence="6">
    <location>
        <begin position="279"/>
        <end position="301"/>
    </location>
</feature>
<reference evidence="9 10" key="1">
    <citation type="submission" date="2023-04" db="EMBL/GenBank/DDBJ databases">
        <title>Colletotrichum tabacum stain YC1 causing leaf anthracnose on Nicotiana tabacum(L.) cv.</title>
        <authorList>
            <person name="Ji Z."/>
            <person name="Wang M."/>
            <person name="Zhang J."/>
            <person name="Wang N."/>
            <person name="Zhou Z."/>
        </authorList>
    </citation>
    <scope>NUCLEOTIDE SEQUENCE [LARGE SCALE GENOMIC DNA]</scope>
    <source>
        <strain evidence="9 10">YC1</strain>
    </source>
</reference>
<dbReference type="EMBL" id="JASAOK010000047">
    <property type="protein sequence ID" value="KAK6209862.1"/>
    <property type="molecule type" value="Genomic_DNA"/>
</dbReference>
<evidence type="ECO:0000256" key="7">
    <source>
        <dbReference type="SAM" id="Phobius"/>
    </source>
</evidence>
<evidence type="ECO:0000256" key="6">
    <source>
        <dbReference type="SAM" id="MobiDB-lite"/>
    </source>
</evidence>
<dbReference type="InterPro" id="IPR052337">
    <property type="entry name" value="SAT4-like"/>
</dbReference>
<comment type="subcellular location">
    <subcellularLocation>
        <location evidence="1">Membrane</location>
        <topology evidence="1">Multi-pass membrane protein</topology>
    </subcellularLocation>
</comment>
<feature type="compositionally biased region" description="Basic and acidic residues" evidence="6">
    <location>
        <begin position="364"/>
        <end position="386"/>
    </location>
</feature>
<feature type="transmembrane region" description="Helical" evidence="7">
    <location>
        <begin position="41"/>
        <end position="60"/>
    </location>
</feature>
<name>A0AAV9SY56_9PEZI</name>
<gene>
    <name evidence="9" type="ORF">QIS74_11446</name>
</gene>